<feature type="region of interest" description="Disordered" evidence="1">
    <location>
        <begin position="1"/>
        <end position="25"/>
    </location>
</feature>
<feature type="region of interest" description="Disordered" evidence="1">
    <location>
        <begin position="164"/>
        <end position="232"/>
    </location>
</feature>
<feature type="region of interest" description="Disordered" evidence="1">
    <location>
        <begin position="245"/>
        <end position="273"/>
    </location>
</feature>
<dbReference type="RefSeq" id="XP_003688518.1">
    <property type="nucleotide sequence ID" value="XM_003688470.1"/>
</dbReference>
<dbReference type="GeneID" id="11530561"/>
<evidence type="ECO:0000256" key="1">
    <source>
        <dbReference type="SAM" id="MobiDB-lite"/>
    </source>
</evidence>
<protein>
    <submittedName>
        <fullName evidence="2">Uncharacterized protein</fullName>
    </submittedName>
</protein>
<keyword evidence="3" id="KW-1185">Reference proteome</keyword>
<evidence type="ECO:0000313" key="2">
    <source>
        <dbReference type="EMBL" id="CCE66084.1"/>
    </source>
</evidence>
<dbReference type="OrthoDB" id="4068767at2759"/>
<dbReference type="OMA" id="DARMYST"/>
<feature type="compositionally biased region" description="Low complexity" evidence="1">
    <location>
        <begin position="257"/>
        <end position="266"/>
    </location>
</feature>
<dbReference type="KEGG" id="tpf:TPHA_0O01150"/>
<feature type="compositionally biased region" description="Basic and acidic residues" evidence="1">
    <location>
        <begin position="164"/>
        <end position="185"/>
    </location>
</feature>
<dbReference type="eggNOG" id="ENOG502S0IJ">
    <property type="taxonomic scope" value="Eukaryota"/>
</dbReference>
<dbReference type="AlphaFoldDB" id="G8C1Q6"/>
<feature type="compositionally biased region" description="Polar residues" evidence="1">
    <location>
        <begin position="207"/>
        <end position="222"/>
    </location>
</feature>
<reference evidence="2 3" key="1">
    <citation type="journal article" date="2011" name="Proc. Natl. Acad. Sci. U.S.A.">
        <title>Evolutionary erosion of yeast sex chromosomes by mating-type switching accidents.</title>
        <authorList>
            <person name="Gordon J.L."/>
            <person name="Armisen D."/>
            <person name="Proux-Wera E."/>
            <person name="Oheigeartaigh S.S."/>
            <person name="Byrne K.P."/>
            <person name="Wolfe K.H."/>
        </authorList>
    </citation>
    <scope>NUCLEOTIDE SEQUENCE [LARGE SCALE GENOMIC DNA]</scope>
    <source>
        <strain evidence="3">ATCC 24235 / CBS 4417 / NBRC 1672 / NRRL Y-8282 / UCD 70-5</strain>
    </source>
</reference>
<evidence type="ECO:0000313" key="3">
    <source>
        <dbReference type="Proteomes" id="UP000005666"/>
    </source>
</evidence>
<sequence length="305" mass="34069">MSELNLAGSPSLIGESIRSVEDSNNPDYNTAVDASSQINKITGSTLIKQLNKHSNDGLTTKDTSYTSVEDLNREGALLTDEMDMDRIVNVTSELKIDDKEDDEKRLALLKKKKELRERMYGENSKISNNGSSPYLSMSPSLSNANSLVTSTDPIDDQMNTIINDAKHSNIKKSESESESESEKTIRNSYGEFIKKETNKPHLARGDSYQSSVIQEESNGQESKSPERLGRTFNRYSSTEYLRSLSNSLSRDVKNTRSSFSESSSTSDPRLFSTNNYSISQMDLQNAPHIIKEEELEAGDIQARHL</sequence>
<name>G8C1Q6_TETPH</name>
<proteinExistence type="predicted"/>
<gene>
    <name evidence="2" type="primary">TPHA0O01150</name>
    <name evidence="2" type="ordered locus">TPHA_0O01150</name>
</gene>
<dbReference type="EMBL" id="HE612870">
    <property type="protein sequence ID" value="CCE66084.1"/>
    <property type="molecule type" value="Genomic_DNA"/>
</dbReference>
<dbReference type="HOGENOM" id="CLU_060982_0_0_1"/>
<dbReference type="Proteomes" id="UP000005666">
    <property type="component" value="Chromosome 15"/>
</dbReference>
<organism evidence="2 3">
    <name type="scientific">Tetrapisispora phaffii (strain ATCC 24235 / CBS 4417 / NBRC 1672 / NRRL Y-8282 / UCD 70-5)</name>
    <name type="common">Yeast</name>
    <name type="synonym">Fabospora phaffii</name>
    <dbReference type="NCBI Taxonomy" id="1071381"/>
    <lineage>
        <taxon>Eukaryota</taxon>
        <taxon>Fungi</taxon>
        <taxon>Dikarya</taxon>
        <taxon>Ascomycota</taxon>
        <taxon>Saccharomycotina</taxon>
        <taxon>Saccharomycetes</taxon>
        <taxon>Saccharomycetales</taxon>
        <taxon>Saccharomycetaceae</taxon>
        <taxon>Tetrapisispora</taxon>
    </lineage>
</organism>
<accession>G8C1Q6</accession>